<gene>
    <name evidence="11" type="ORF">WT44_29910</name>
</gene>
<dbReference type="InterPro" id="IPR051084">
    <property type="entry name" value="H+-coupled_symporters"/>
</dbReference>
<feature type="transmembrane region" description="Helical" evidence="9">
    <location>
        <begin position="116"/>
        <end position="136"/>
    </location>
</feature>
<sequence length="453" mass="48425">MTIDAQPASPRPAHHDRKMLVLSMLGGALEVYDFIIFFFFAVTLSRVFFPPDMPQWLKLLQSFGIFATGYLARPLGGIWMAHFADRSGRKRVFSLTVLLMALPCFAIGIMPTYAQIGYLAPLVLLAMRILQGAAVGGEVPSAWAFVAEHAHSGRRGYVLGMLQAGLTLGYLLGALTGAVLERCFSPAQMLDYGWRIPFILGGLFGLVGVWMRRRLSETPRFLEMQGRRTAAVAFPLREVIRAQRSAFMPAVALTAVLTSAVVVLVIVTPTFMQQRFGLSARETFAISSVGIVFLNIGCVIAGLVVDRIGAWKAVALYSALLPVGTAALYASLAGGGHGVAIALAYAFAGLLSGVVGAVPSVMVALFSTAMRVSGISFTYNLTYAIWASAASLALVALMPASAWVCVQFTFGAGVLGVVTALRYGRKVYFGDWHGHLDFPATARTAEAAPGRSA</sequence>
<dbReference type="GO" id="GO:0015293">
    <property type="term" value="F:symporter activity"/>
    <property type="evidence" value="ECO:0007669"/>
    <property type="project" value="UniProtKB-KW"/>
</dbReference>
<dbReference type="RefSeq" id="WP_059891387.1">
    <property type="nucleotide sequence ID" value="NZ_LPAO01000034.1"/>
</dbReference>
<comment type="similarity">
    <text evidence="2">Belongs to the major facilitator superfamily. Metabolite:H+ Symporter (MHS) family (TC 2.A.1.6) family.</text>
</comment>
<evidence type="ECO:0000256" key="3">
    <source>
        <dbReference type="ARBA" id="ARBA00022448"/>
    </source>
</evidence>
<feature type="transmembrane region" description="Helical" evidence="9">
    <location>
        <begin position="20"/>
        <end position="42"/>
    </location>
</feature>
<dbReference type="EMBL" id="LPHB01000086">
    <property type="protein sequence ID" value="KWA53070.1"/>
    <property type="molecule type" value="Genomic_DNA"/>
</dbReference>
<dbReference type="SUPFAM" id="SSF103473">
    <property type="entry name" value="MFS general substrate transporter"/>
    <property type="match status" value="1"/>
</dbReference>
<dbReference type="InterPro" id="IPR005829">
    <property type="entry name" value="Sugar_transporter_CS"/>
</dbReference>
<feature type="domain" description="Major facilitator superfamily (MFS) profile" evidence="10">
    <location>
        <begin position="19"/>
        <end position="428"/>
    </location>
</feature>
<dbReference type="PANTHER" id="PTHR43528:SF7">
    <property type="entry name" value="MFS TRANSPORTER"/>
    <property type="match status" value="1"/>
</dbReference>
<feature type="transmembrane region" description="Helical" evidence="9">
    <location>
        <begin position="339"/>
        <end position="365"/>
    </location>
</feature>
<evidence type="ECO:0000256" key="4">
    <source>
        <dbReference type="ARBA" id="ARBA00022475"/>
    </source>
</evidence>
<feature type="transmembrane region" description="Helical" evidence="9">
    <location>
        <begin position="192"/>
        <end position="211"/>
    </location>
</feature>
<keyword evidence="6" id="KW-0769">Symport</keyword>
<feature type="transmembrane region" description="Helical" evidence="9">
    <location>
        <begin position="314"/>
        <end position="333"/>
    </location>
</feature>
<evidence type="ECO:0000313" key="11">
    <source>
        <dbReference type="EMBL" id="KWA53070.1"/>
    </source>
</evidence>
<feature type="transmembrane region" description="Helical" evidence="9">
    <location>
        <begin position="401"/>
        <end position="421"/>
    </location>
</feature>
<dbReference type="PANTHER" id="PTHR43528">
    <property type="entry name" value="ALPHA-KETOGLUTARATE PERMEASE"/>
    <property type="match status" value="1"/>
</dbReference>
<evidence type="ECO:0000256" key="1">
    <source>
        <dbReference type="ARBA" id="ARBA00004651"/>
    </source>
</evidence>
<dbReference type="AlphaFoldDB" id="A0A108ABF5"/>
<evidence type="ECO:0000256" key="5">
    <source>
        <dbReference type="ARBA" id="ARBA00022692"/>
    </source>
</evidence>
<keyword evidence="8 9" id="KW-0472">Membrane</keyword>
<feature type="transmembrane region" description="Helical" evidence="9">
    <location>
        <begin position="92"/>
        <end position="110"/>
    </location>
</feature>
<keyword evidence="4" id="KW-1003">Cell membrane</keyword>
<keyword evidence="5 9" id="KW-0812">Transmembrane</keyword>
<dbReference type="PROSITE" id="PS50850">
    <property type="entry name" value="MFS"/>
    <property type="match status" value="1"/>
</dbReference>
<dbReference type="GO" id="GO:0005886">
    <property type="term" value="C:plasma membrane"/>
    <property type="evidence" value="ECO:0007669"/>
    <property type="project" value="UniProtKB-SubCell"/>
</dbReference>
<comment type="subcellular location">
    <subcellularLocation>
        <location evidence="1">Cell membrane</location>
        <topology evidence="1">Multi-pass membrane protein</topology>
    </subcellularLocation>
</comment>
<evidence type="ECO:0000256" key="8">
    <source>
        <dbReference type="ARBA" id="ARBA00023136"/>
    </source>
</evidence>
<dbReference type="Pfam" id="PF07690">
    <property type="entry name" value="MFS_1"/>
    <property type="match status" value="1"/>
</dbReference>
<protein>
    <submittedName>
        <fullName evidence="11">MFS transporter</fullName>
    </submittedName>
</protein>
<feature type="transmembrane region" description="Helical" evidence="9">
    <location>
        <begin position="377"/>
        <end position="395"/>
    </location>
</feature>
<name>A0A108ABF5_9BURK</name>
<dbReference type="FunFam" id="1.20.1250.20:FF:000001">
    <property type="entry name" value="Dicarboxylate MFS transporter"/>
    <property type="match status" value="1"/>
</dbReference>
<feature type="transmembrane region" description="Helical" evidence="9">
    <location>
        <begin position="62"/>
        <end position="80"/>
    </location>
</feature>
<feature type="transmembrane region" description="Helical" evidence="9">
    <location>
        <begin position="157"/>
        <end position="180"/>
    </location>
</feature>
<reference evidence="11 12" key="1">
    <citation type="submission" date="2015-11" db="EMBL/GenBank/DDBJ databases">
        <title>Expanding the genomic diversity of Burkholderia species for the development of highly accurate diagnostics.</title>
        <authorList>
            <person name="Sahl J."/>
            <person name="Keim P."/>
            <person name="Wagner D."/>
        </authorList>
    </citation>
    <scope>NUCLEOTIDE SEQUENCE [LARGE SCALE GENOMIC DNA]</scope>
    <source>
        <strain evidence="11 12">MSMB1960WGS</strain>
    </source>
</reference>
<proteinExistence type="inferred from homology"/>
<dbReference type="Proteomes" id="UP000068603">
    <property type="component" value="Unassembled WGS sequence"/>
</dbReference>
<dbReference type="InterPro" id="IPR011701">
    <property type="entry name" value="MFS"/>
</dbReference>
<evidence type="ECO:0000256" key="9">
    <source>
        <dbReference type="SAM" id="Phobius"/>
    </source>
</evidence>
<keyword evidence="3" id="KW-0813">Transport</keyword>
<dbReference type="InterPro" id="IPR036259">
    <property type="entry name" value="MFS_trans_sf"/>
</dbReference>
<evidence type="ECO:0000256" key="6">
    <source>
        <dbReference type="ARBA" id="ARBA00022847"/>
    </source>
</evidence>
<keyword evidence="7 9" id="KW-1133">Transmembrane helix</keyword>
<evidence type="ECO:0000313" key="12">
    <source>
        <dbReference type="Proteomes" id="UP000068603"/>
    </source>
</evidence>
<dbReference type="Gene3D" id="1.20.1250.20">
    <property type="entry name" value="MFS general substrate transporter like domains"/>
    <property type="match status" value="2"/>
</dbReference>
<dbReference type="PROSITE" id="PS00217">
    <property type="entry name" value="SUGAR_TRANSPORT_2"/>
    <property type="match status" value="1"/>
</dbReference>
<organism evidence="11">
    <name type="scientific">Burkholderia stagnalis</name>
    <dbReference type="NCBI Taxonomy" id="1503054"/>
    <lineage>
        <taxon>Bacteria</taxon>
        <taxon>Pseudomonadati</taxon>
        <taxon>Pseudomonadota</taxon>
        <taxon>Betaproteobacteria</taxon>
        <taxon>Burkholderiales</taxon>
        <taxon>Burkholderiaceae</taxon>
        <taxon>Burkholderia</taxon>
        <taxon>Burkholderia cepacia complex</taxon>
    </lineage>
</organism>
<dbReference type="InterPro" id="IPR020846">
    <property type="entry name" value="MFS_dom"/>
</dbReference>
<accession>A0A108ABF5</accession>
<evidence type="ECO:0000256" key="2">
    <source>
        <dbReference type="ARBA" id="ARBA00008240"/>
    </source>
</evidence>
<feature type="transmembrane region" description="Helical" evidence="9">
    <location>
        <begin position="284"/>
        <end position="305"/>
    </location>
</feature>
<feature type="transmembrane region" description="Helical" evidence="9">
    <location>
        <begin position="246"/>
        <end position="272"/>
    </location>
</feature>
<comment type="caution">
    <text evidence="11">The sequence shown here is derived from an EMBL/GenBank/DDBJ whole genome shotgun (WGS) entry which is preliminary data.</text>
</comment>
<evidence type="ECO:0000259" key="10">
    <source>
        <dbReference type="PROSITE" id="PS50850"/>
    </source>
</evidence>
<evidence type="ECO:0000256" key="7">
    <source>
        <dbReference type="ARBA" id="ARBA00022989"/>
    </source>
</evidence>